<evidence type="ECO:0000256" key="1">
    <source>
        <dbReference type="SAM" id="MobiDB-lite"/>
    </source>
</evidence>
<feature type="compositionally biased region" description="Basic residues" evidence="1">
    <location>
        <begin position="1"/>
        <end position="11"/>
    </location>
</feature>
<dbReference type="AlphaFoldDB" id="G2XNI2"/>
<proteinExistence type="predicted"/>
<dbReference type="InParanoid" id="G2XNI2"/>
<evidence type="ECO:0000313" key="2">
    <source>
        <dbReference type="EMBL" id="CCD42438.1"/>
    </source>
</evidence>
<sequence>MHKAQGTRHKAQSTIKRYGHRTQADALRKAILSEHSSISIRSSCSETPVESLGH</sequence>
<feature type="region of interest" description="Disordered" evidence="1">
    <location>
        <begin position="1"/>
        <end position="22"/>
    </location>
</feature>
<reference evidence="3" key="1">
    <citation type="journal article" date="2011" name="PLoS Genet.">
        <title>Genomic analysis of the necrotrophic fungal pathogens Sclerotinia sclerotiorum and Botrytis cinerea.</title>
        <authorList>
            <person name="Amselem J."/>
            <person name="Cuomo C.A."/>
            <person name="van Kan J.A."/>
            <person name="Viaud M."/>
            <person name="Benito E.P."/>
            <person name="Couloux A."/>
            <person name="Coutinho P.M."/>
            <person name="de Vries R.P."/>
            <person name="Dyer P.S."/>
            <person name="Fillinger S."/>
            <person name="Fournier E."/>
            <person name="Gout L."/>
            <person name="Hahn M."/>
            <person name="Kohn L."/>
            <person name="Lapalu N."/>
            <person name="Plummer K.M."/>
            <person name="Pradier J.M."/>
            <person name="Quevillon E."/>
            <person name="Sharon A."/>
            <person name="Simon A."/>
            <person name="ten Have A."/>
            <person name="Tudzynski B."/>
            <person name="Tudzynski P."/>
            <person name="Wincker P."/>
            <person name="Andrew M."/>
            <person name="Anthouard V."/>
            <person name="Beever R.E."/>
            <person name="Beffa R."/>
            <person name="Benoit I."/>
            <person name="Bouzid O."/>
            <person name="Brault B."/>
            <person name="Chen Z."/>
            <person name="Choquer M."/>
            <person name="Collemare J."/>
            <person name="Cotton P."/>
            <person name="Danchin E.G."/>
            <person name="Da Silva C."/>
            <person name="Gautier A."/>
            <person name="Giraud C."/>
            <person name="Giraud T."/>
            <person name="Gonzalez C."/>
            <person name="Grossetete S."/>
            <person name="Guldener U."/>
            <person name="Henrissat B."/>
            <person name="Howlett B.J."/>
            <person name="Kodira C."/>
            <person name="Kretschmer M."/>
            <person name="Lappartient A."/>
            <person name="Leroch M."/>
            <person name="Levis C."/>
            <person name="Mauceli E."/>
            <person name="Neuveglise C."/>
            <person name="Oeser B."/>
            <person name="Pearson M."/>
            <person name="Poulain J."/>
            <person name="Poussereau N."/>
            <person name="Quesneville H."/>
            <person name="Rascle C."/>
            <person name="Schumacher J."/>
            <person name="Segurens B."/>
            <person name="Sexton A."/>
            <person name="Silva E."/>
            <person name="Sirven C."/>
            <person name="Soanes D.M."/>
            <person name="Talbot N.J."/>
            <person name="Templeton M."/>
            <person name="Yandava C."/>
            <person name="Yarden O."/>
            <person name="Zeng Q."/>
            <person name="Rollins J.A."/>
            <person name="Lebrun M.H."/>
            <person name="Dickman M."/>
        </authorList>
    </citation>
    <scope>NUCLEOTIDE SEQUENCE [LARGE SCALE GENOMIC DNA]</scope>
    <source>
        <strain evidence="3">T4</strain>
    </source>
</reference>
<name>G2XNI2_BOTF4</name>
<dbReference type="Proteomes" id="UP000008177">
    <property type="component" value="Unplaced contigs"/>
</dbReference>
<protein>
    <submittedName>
        <fullName evidence="2">Uncharacterized protein</fullName>
    </submittedName>
</protein>
<organism evidence="2 3">
    <name type="scientific">Botryotinia fuckeliana (strain T4)</name>
    <name type="common">Noble rot fungus</name>
    <name type="synonym">Botrytis cinerea</name>
    <dbReference type="NCBI Taxonomy" id="999810"/>
    <lineage>
        <taxon>Eukaryota</taxon>
        <taxon>Fungi</taxon>
        <taxon>Dikarya</taxon>
        <taxon>Ascomycota</taxon>
        <taxon>Pezizomycotina</taxon>
        <taxon>Leotiomycetes</taxon>
        <taxon>Helotiales</taxon>
        <taxon>Sclerotiniaceae</taxon>
        <taxon>Botrytis</taxon>
    </lineage>
</organism>
<dbReference type="EMBL" id="FQ790246">
    <property type="protein sequence ID" value="CCD42438.1"/>
    <property type="molecule type" value="Genomic_DNA"/>
</dbReference>
<accession>G2XNI2</accession>
<gene>
    <name evidence="2" type="ORF">BofuT4_uP075210.1</name>
</gene>
<dbReference type="HOGENOM" id="CLU_3050027_0_0_1"/>
<evidence type="ECO:0000313" key="3">
    <source>
        <dbReference type="Proteomes" id="UP000008177"/>
    </source>
</evidence>